<dbReference type="Proteomes" id="UP001493487">
    <property type="component" value="Unassembled WGS sequence"/>
</dbReference>
<accession>A0ABV1KTM2</accession>
<evidence type="ECO:0000313" key="1">
    <source>
        <dbReference type="EMBL" id="MEQ4482891.1"/>
    </source>
</evidence>
<name>A0ABV1KTM2_9BACL</name>
<dbReference type="RefSeq" id="WP_232185591.1">
    <property type="nucleotide sequence ID" value="NZ_JAIOAP010000005.1"/>
</dbReference>
<gene>
    <name evidence="1" type="ORF">QJS35_10830</name>
</gene>
<dbReference type="EMBL" id="JASKHM010000005">
    <property type="protein sequence ID" value="MEQ4482891.1"/>
    <property type="molecule type" value="Genomic_DNA"/>
</dbReference>
<organism evidence="1 2">
    <name type="scientific">Cohnella silvisoli</name>
    <dbReference type="NCBI Taxonomy" id="2873699"/>
    <lineage>
        <taxon>Bacteria</taxon>
        <taxon>Bacillati</taxon>
        <taxon>Bacillota</taxon>
        <taxon>Bacilli</taxon>
        <taxon>Bacillales</taxon>
        <taxon>Paenibacillaceae</taxon>
        <taxon>Cohnella</taxon>
    </lineage>
</organism>
<keyword evidence="2" id="KW-1185">Reference proteome</keyword>
<proteinExistence type="predicted"/>
<evidence type="ECO:0000313" key="2">
    <source>
        <dbReference type="Proteomes" id="UP001493487"/>
    </source>
</evidence>
<sequence>MKAIRGPIRSGDRHVIVVDKDNQLLYELYSARPSGQGWTASSGAKWDLKSNAQRPKNWTSADAAGLPIFPGLVRYEEASAGEINHALRFTVSKTQQGFVSPASHYASSSTDPNLPPMGLRLRLRQDYDISGFSLTNQAILRALKKYGMIVADNGSNLYLSGAPNPRWDDDDLHNLGKIKGSDFEVVDTGKIDK</sequence>
<comment type="caution">
    <text evidence="1">The sequence shown here is derived from an EMBL/GenBank/DDBJ whole genome shotgun (WGS) entry which is preliminary data.</text>
</comment>
<protein>
    <submittedName>
        <fullName evidence="1">Uncharacterized protein</fullName>
    </submittedName>
</protein>
<reference evidence="1 2" key="1">
    <citation type="journal article" date="2023" name="Genome Announc.">
        <title>Pan-Genome Analyses of the Genus Cohnella and Proposal of the Novel Species Cohnella silvisoli sp. nov., Isolated from Forest Soil.</title>
        <authorList>
            <person name="Wang C."/>
            <person name="Mao L."/>
            <person name="Bao G."/>
            <person name="Zhu H."/>
        </authorList>
    </citation>
    <scope>NUCLEOTIDE SEQUENCE [LARGE SCALE GENOMIC DNA]</scope>
    <source>
        <strain evidence="1 2">NL03-T5-1</strain>
    </source>
</reference>